<dbReference type="Proteomes" id="UP000801492">
    <property type="component" value="Unassembled WGS sequence"/>
</dbReference>
<accession>A0A8K0GGY7</accession>
<evidence type="ECO:0000313" key="2">
    <source>
        <dbReference type="EMBL" id="KAF2901347.1"/>
    </source>
</evidence>
<feature type="region of interest" description="Disordered" evidence="1">
    <location>
        <begin position="38"/>
        <end position="116"/>
    </location>
</feature>
<comment type="caution">
    <text evidence="2">The sequence shown here is derived from an EMBL/GenBank/DDBJ whole genome shotgun (WGS) entry which is preliminary data.</text>
</comment>
<feature type="compositionally biased region" description="Basic and acidic residues" evidence="1">
    <location>
        <begin position="76"/>
        <end position="89"/>
    </location>
</feature>
<organism evidence="2 3">
    <name type="scientific">Ignelater luminosus</name>
    <name type="common">Cucubano</name>
    <name type="synonym">Pyrophorus luminosus</name>
    <dbReference type="NCBI Taxonomy" id="2038154"/>
    <lineage>
        <taxon>Eukaryota</taxon>
        <taxon>Metazoa</taxon>
        <taxon>Ecdysozoa</taxon>
        <taxon>Arthropoda</taxon>
        <taxon>Hexapoda</taxon>
        <taxon>Insecta</taxon>
        <taxon>Pterygota</taxon>
        <taxon>Neoptera</taxon>
        <taxon>Endopterygota</taxon>
        <taxon>Coleoptera</taxon>
        <taxon>Polyphaga</taxon>
        <taxon>Elateriformia</taxon>
        <taxon>Elateroidea</taxon>
        <taxon>Elateridae</taxon>
        <taxon>Agrypninae</taxon>
        <taxon>Pyrophorini</taxon>
        <taxon>Ignelater</taxon>
    </lineage>
</organism>
<reference evidence="2" key="1">
    <citation type="submission" date="2019-08" db="EMBL/GenBank/DDBJ databases">
        <title>The genome of the North American firefly Photinus pyralis.</title>
        <authorList>
            <consortium name="Photinus pyralis genome working group"/>
            <person name="Fallon T.R."/>
            <person name="Sander Lower S.E."/>
            <person name="Weng J.-K."/>
        </authorList>
    </citation>
    <scope>NUCLEOTIDE SEQUENCE</scope>
    <source>
        <strain evidence="2">TRF0915ILg1</strain>
        <tissue evidence="2">Whole body</tissue>
    </source>
</reference>
<evidence type="ECO:0000313" key="3">
    <source>
        <dbReference type="Proteomes" id="UP000801492"/>
    </source>
</evidence>
<gene>
    <name evidence="2" type="ORF">ILUMI_04839</name>
</gene>
<sequence>MRLHGTDPPDRWRGRPRTCGGLAPVLHSELAQICDKRRVGHGPARLPPSGHQGPHSCEKPGATPGPAHYESGSSRQGERSRSRSPRELLVENGQSPAAQVVSDPPDSRRTGLSKHR</sequence>
<evidence type="ECO:0000256" key="1">
    <source>
        <dbReference type="SAM" id="MobiDB-lite"/>
    </source>
</evidence>
<protein>
    <submittedName>
        <fullName evidence="2">Uncharacterized protein</fullName>
    </submittedName>
</protein>
<proteinExistence type="predicted"/>
<name>A0A8K0GGY7_IGNLU</name>
<dbReference type="AlphaFoldDB" id="A0A8K0GGY7"/>
<keyword evidence="3" id="KW-1185">Reference proteome</keyword>
<dbReference type="EMBL" id="VTPC01001692">
    <property type="protein sequence ID" value="KAF2901347.1"/>
    <property type="molecule type" value="Genomic_DNA"/>
</dbReference>